<dbReference type="RefSeq" id="WP_116843475.1">
    <property type="nucleotide sequence ID" value="NZ_CP031003.1"/>
</dbReference>
<protein>
    <submittedName>
        <fullName evidence="1">Uncharacterized protein</fullName>
    </submittedName>
</protein>
<evidence type="ECO:0000313" key="1">
    <source>
        <dbReference type="EMBL" id="AXN35356.1"/>
    </source>
</evidence>
<name>A0A385ADD1_LATCU</name>
<evidence type="ECO:0000313" key="2">
    <source>
        <dbReference type="Proteomes" id="UP000257607"/>
    </source>
</evidence>
<sequence length="274" mass="31729">MFLLHPKHVNTSHECLPVPLIIKRGIDYNFCELDQSSIPRSYQTSITSDTMVIIPYTQSQSLVLDRIAGLQISPHSTRKLMQAYNHQQIMDFSQPRYLCHCFNWHRKIPHINGEYQYLPLSGTAHQNAPWLALHYVRDYEVSDNHLYVTFLNDCTCILPYKGRRIDTEIHQCAAIGKVQLGCLSVCATNFGYQIKLKTCFKPSIVHRFDDCHCHLCSNVPKTATELLGLLNALKMHKENFIYQAVIHEYPEFSVFDIQCYIKSVKALIQKLRQL</sequence>
<organism evidence="1 2">
    <name type="scientific">Latilactobacillus curvatus</name>
    <name type="common">Lactobacillus curvatus</name>
    <dbReference type="NCBI Taxonomy" id="28038"/>
    <lineage>
        <taxon>Bacteria</taxon>
        <taxon>Bacillati</taxon>
        <taxon>Bacillota</taxon>
        <taxon>Bacilli</taxon>
        <taxon>Lactobacillales</taxon>
        <taxon>Lactobacillaceae</taxon>
        <taxon>Latilactobacillus</taxon>
    </lineage>
</organism>
<dbReference type="Proteomes" id="UP000257607">
    <property type="component" value="Chromosome"/>
</dbReference>
<reference evidence="1 2" key="1">
    <citation type="submission" date="2018-07" db="EMBL/GenBank/DDBJ databases">
        <title>Lactobacillus curvatus genome sequence.</title>
        <authorList>
            <person name="Prechtl R."/>
        </authorList>
    </citation>
    <scope>NUCLEOTIDE SEQUENCE [LARGE SCALE GENOMIC DNA]</scope>
    <source>
        <strain evidence="1 2">TMW 1.1928</strain>
    </source>
</reference>
<proteinExistence type="predicted"/>
<gene>
    <name evidence="1" type="ORF">DT351_02855</name>
</gene>
<dbReference type="EMBL" id="CP031003">
    <property type="protein sequence ID" value="AXN35356.1"/>
    <property type="molecule type" value="Genomic_DNA"/>
</dbReference>
<accession>A0A385ADD1</accession>
<dbReference type="AlphaFoldDB" id="A0A385ADD1"/>